<comment type="similarity">
    <text evidence="2">Belongs to the purine nucleoside phosphorylase YfiH/LACC1 family.</text>
</comment>
<evidence type="ECO:0000256" key="9">
    <source>
        <dbReference type="ARBA" id="ARBA00049893"/>
    </source>
</evidence>
<evidence type="ECO:0000256" key="4">
    <source>
        <dbReference type="ARBA" id="ARBA00022723"/>
    </source>
</evidence>
<comment type="catalytic activity">
    <reaction evidence="1">
        <text>inosine + phosphate = alpha-D-ribose 1-phosphate + hypoxanthine</text>
        <dbReference type="Rhea" id="RHEA:27646"/>
        <dbReference type="ChEBI" id="CHEBI:17368"/>
        <dbReference type="ChEBI" id="CHEBI:17596"/>
        <dbReference type="ChEBI" id="CHEBI:43474"/>
        <dbReference type="ChEBI" id="CHEBI:57720"/>
        <dbReference type="EC" id="2.4.2.1"/>
    </reaction>
    <physiologicalReaction direction="left-to-right" evidence="1">
        <dbReference type="Rhea" id="RHEA:27647"/>
    </physiologicalReaction>
</comment>
<dbReference type="GO" id="GO:0016787">
    <property type="term" value="F:hydrolase activity"/>
    <property type="evidence" value="ECO:0007669"/>
    <property type="project" value="UniProtKB-KW"/>
</dbReference>
<keyword evidence="5" id="KW-0378">Hydrolase</keyword>
<evidence type="ECO:0000256" key="5">
    <source>
        <dbReference type="ARBA" id="ARBA00022801"/>
    </source>
</evidence>
<dbReference type="SUPFAM" id="SSF64438">
    <property type="entry name" value="CNF1/YfiH-like putative cysteine hydrolases"/>
    <property type="match status" value="1"/>
</dbReference>
<protein>
    <submittedName>
        <fullName evidence="10">Unannotated protein</fullName>
    </submittedName>
</protein>
<comment type="catalytic activity">
    <reaction evidence="9">
        <text>S-methyl-5'-thioadenosine + phosphate = 5-(methylsulfanyl)-alpha-D-ribose 1-phosphate + adenine</text>
        <dbReference type="Rhea" id="RHEA:11852"/>
        <dbReference type="ChEBI" id="CHEBI:16708"/>
        <dbReference type="ChEBI" id="CHEBI:17509"/>
        <dbReference type="ChEBI" id="CHEBI:43474"/>
        <dbReference type="ChEBI" id="CHEBI:58533"/>
        <dbReference type="EC" id="2.4.2.28"/>
    </reaction>
    <physiologicalReaction direction="left-to-right" evidence="9">
        <dbReference type="Rhea" id="RHEA:11853"/>
    </physiologicalReaction>
</comment>
<dbReference type="GO" id="GO:0017061">
    <property type="term" value="F:S-methyl-5-thioadenosine phosphorylase activity"/>
    <property type="evidence" value="ECO:0007669"/>
    <property type="project" value="UniProtKB-EC"/>
</dbReference>
<sequence>MLATFTDRSGGVSHGVFASLNLGDHVNDLPADVQANREILQSKYGAVQFMNQVHGSRIAIIESVTEEAPTADALVTGISGITLAVMVADCIPLLLTSPESVAAVHVGRRGLVNGVAVKTIELMREMGASQIRADIGPAICGRCYEVSPEVQEEVLELHPLAIAQTPTGTPALDLPKALKATLKAAGISVINESGICTVESPDHFSYRRDGVTGRQVGLVSL</sequence>
<accession>A0A6J6BF72</accession>
<evidence type="ECO:0000256" key="7">
    <source>
        <dbReference type="ARBA" id="ARBA00047989"/>
    </source>
</evidence>
<reference evidence="10" key="1">
    <citation type="submission" date="2020-05" db="EMBL/GenBank/DDBJ databases">
        <authorList>
            <person name="Chiriac C."/>
            <person name="Salcher M."/>
            <person name="Ghai R."/>
            <person name="Kavagutti S V."/>
        </authorList>
    </citation>
    <scope>NUCLEOTIDE SEQUENCE</scope>
</reference>
<evidence type="ECO:0000313" key="10">
    <source>
        <dbReference type="EMBL" id="CAB4537495.1"/>
    </source>
</evidence>
<organism evidence="10">
    <name type="scientific">freshwater metagenome</name>
    <dbReference type="NCBI Taxonomy" id="449393"/>
    <lineage>
        <taxon>unclassified sequences</taxon>
        <taxon>metagenomes</taxon>
        <taxon>ecological metagenomes</taxon>
    </lineage>
</organism>
<keyword evidence="6" id="KW-0862">Zinc</keyword>
<dbReference type="PANTHER" id="PTHR30616">
    <property type="entry name" value="UNCHARACTERIZED PROTEIN YFIH"/>
    <property type="match status" value="1"/>
</dbReference>
<keyword evidence="3" id="KW-0808">Transferase</keyword>
<dbReference type="NCBIfam" id="TIGR00726">
    <property type="entry name" value="peptidoglycan editing factor PgeF"/>
    <property type="match status" value="1"/>
</dbReference>
<dbReference type="PANTHER" id="PTHR30616:SF2">
    <property type="entry name" value="PURINE NUCLEOSIDE PHOSPHORYLASE LACC1"/>
    <property type="match status" value="1"/>
</dbReference>
<evidence type="ECO:0000256" key="8">
    <source>
        <dbReference type="ARBA" id="ARBA00048968"/>
    </source>
</evidence>
<dbReference type="GO" id="GO:0005507">
    <property type="term" value="F:copper ion binding"/>
    <property type="evidence" value="ECO:0007669"/>
    <property type="project" value="TreeGrafter"/>
</dbReference>
<name>A0A6J6BF72_9ZZZZ</name>
<evidence type="ECO:0000256" key="6">
    <source>
        <dbReference type="ARBA" id="ARBA00022833"/>
    </source>
</evidence>
<dbReference type="CDD" id="cd16833">
    <property type="entry name" value="YfiH"/>
    <property type="match status" value="1"/>
</dbReference>
<keyword evidence="4" id="KW-0479">Metal-binding</keyword>
<dbReference type="AlphaFoldDB" id="A0A6J6BF72"/>
<evidence type="ECO:0000256" key="1">
    <source>
        <dbReference type="ARBA" id="ARBA00000553"/>
    </source>
</evidence>
<evidence type="ECO:0000256" key="3">
    <source>
        <dbReference type="ARBA" id="ARBA00022679"/>
    </source>
</evidence>
<gene>
    <name evidence="10" type="ORF">UFOPK1419_00450</name>
</gene>
<dbReference type="EMBL" id="CAEZSK010000042">
    <property type="protein sequence ID" value="CAB4537495.1"/>
    <property type="molecule type" value="Genomic_DNA"/>
</dbReference>
<evidence type="ECO:0000256" key="2">
    <source>
        <dbReference type="ARBA" id="ARBA00007353"/>
    </source>
</evidence>
<dbReference type="Gene3D" id="3.60.140.10">
    <property type="entry name" value="CNF1/YfiH-like putative cysteine hydrolases"/>
    <property type="match status" value="1"/>
</dbReference>
<dbReference type="InterPro" id="IPR011324">
    <property type="entry name" value="Cytotoxic_necrot_fac-like_cat"/>
</dbReference>
<comment type="catalytic activity">
    <reaction evidence="7">
        <text>adenosine + H2O + H(+) = inosine + NH4(+)</text>
        <dbReference type="Rhea" id="RHEA:24408"/>
        <dbReference type="ChEBI" id="CHEBI:15377"/>
        <dbReference type="ChEBI" id="CHEBI:15378"/>
        <dbReference type="ChEBI" id="CHEBI:16335"/>
        <dbReference type="ChEBI" id="CHEBI:17596"/>
        <dbReference type="ChEBI" id="CHEBI:28938"/>
        <dbReference type="EC" id="3.5.4.4"/>
    </reaction>
    <physiologicalReaction direction="left-to-right" evidence="7">
        <dbReference type="Rhea" id="RHEA:24409"/>
    </physiologicalReaction>
</comment>
<dbReference type="Pfam" id="PF02578">
    <property type="entry name" value="Cu-oxidase_4"/>
    <property type="match status" value="1"/>
</dbReference>
<dbReference type="InterPro" id="IPR038371">
    <property type="entry name" value="Cu_polyphenol_OxRdtase_sf"/>
</dbReference>
<dbReference type="InterPro" id="IPR003730">
    <property type="entry name" value="Cu_polyphenol_OxRdtase"/>
</dbReference>
<comment type="catalytic activity">
    <reaction evidence="8">
        <text>adenosine + phosphate = alpha-D-ribose 1-phosphate + adenine</text>
        <dbReference type="Rhea" id="RHEA:27642"/>
        <dbReference type="ChEBI" id="CHEBI:16335"/>
        <dbReference type="ChEBI" id="CHEBI:16708"/>
        <dbReference type="ChEBI" id="CHEBI:43474"/>
        <dbReference type="ChEBI" id="CHEBI:57720"/>
        <dbReference type="EC" id="2.4.2.1"/>
    </reaction>
    <physiologicalReaction direction="left-to-right" evidence="8">
        <dbReference type="Rhea" id="RHEA:27643"/>
    </physiologicalReaction>
</comment>
<proteinExistence type="inferred from homology"/>